<dbReference type="Pfam" id="PF00339">
    <property type="entry name" value="Arrestin_N"/>
    <property type="match status" value="1"/>
</dbReference>
<feature type="region of interest" description="Disordered" evidence="3">
    <location>
        <begin position="349"/>
        <end position="377"/>
    </location>
</feature>
<comment type="similarity">
    <text evidence="1">Belongs to the arrestin family.</text>
</comment>
<evidence type="ECO:0000256" key="2">
    <source>
        <dbReference type="ARBA" id="ARBA00022606"/>
    </source>
</evidence>
<dbReference type="InterPro" id="IPR014756">
    <property type="entry name" value="Ig_E-set"/>
</dbReference>
<dbReference type="EMBL" id="JBEDNZ010000012">
    <property type="protein sequence ID" value="KAL0831585.1"/>
    <property type="molecule type" value="Genomic_DNA"/>
</dbReference>
<evidence type="ECO:0000313" key="6">
    <source>
        <dbReference type="EMBL" id="KAL0831585.1"/>
    </source>
</evidence>
<dbReference type="Pfam" id="PF02752">
    <property type="entry name" value="Arrestin_C"/>
    <property type="match status" value="1"/>
</dbReference>
<proteinExistence type="inferred from homology"/>
<feature type="domain" description="Arrestin C-terminal-like" evidence="5">
    <location>
        <begin position="178"/>
        <end position="303"/>
    </location>
</feature>
<feature type="compositionally biased region" description="Polar residues" evidence="3">
    <location>
        <begin position="363"/>
        <end position="377"/>
    </location>
</feature>
<dbReference type="InterPro" id="IPR011022">
    <property type="entry name" value="Arrestin_C-like"/>
</dbReference>
<sequence length="377" mass="42464">MGIFCETVIETPPSGVFVPGSPVTGFIRYAIPENISVEKIIISLKGRGSVSIDRDKSMGYYNEEVYVNAASFVEIDKNAKNYSNDHKFEAHFSFDLPNNIPSSMKFHESGASDTIHCFILYVVKIEFVTSGLMTFNKEFEKEITVVSTDITPKLPVKPMIYGERRKVFQPFRRGKSFVKVKAIVQNSVIRPGGKLEIAYEVDNNTSLDIKSVDARIIETIKFFDSKGILETERGRKIKELTFKSGAIKGDGSFKNTLEIDLPPDLYSLENAKILERCYYCILTTVLPKFHFNVHVIMPVQIGNWLETENVLEEESPIPLSGAFHHDPPPSYWQSLEDLDSLNLNEDSNVKVDFYDDSDEENGSKNASQLPSTSNGKN</sequence>
<evidence type="ECO:0008006" key="8">
    <source>
        <dbReference type="Google" id="ProtNLM"/>
    </source>
</evidence>
<keyword evidence="2" id="KW-0716">Sensory transduction</keyword>
<evidence type="ECO:0000259" key="5">
    <source>
        <dbReference type="Pfam" id="PF02752"/>
    </source>
</evidence>
<feature type="domain" description="Arrestin-like N-terminal" evidence="4">
    <location>
        <begin position="12"/>
        <end position="147"/>
    </location>
</feature>
<dbReference type="PANTHER" id="PTHR11188">
    <property type="entry name" value="ARRESTIN DOMAIN CONTAINING PROTEIN"/>
    <property type="match status" value="1"/>
</dbReference>
<evidence type="ECO:0000313" key="7">
    <source>
        <dbReference type="Proteomes" id="UP001549921"/>
    </source>
</evidence>
<dbReference type="InterPro" id="IPR014752">
    <property type="entry name" value="Arrestin-like_C"/>
</dbReference>
<accession>A0ABD0T0U5</accession>
<dbReference type="AlphaFoldDB" id="A0ABD0T0U5"/>
<dbReference type="InterPro" id="IPR050357">
    <property type="entry name" value="Arrestin_domain-protein"/>
</dbReference>
<reference evidence="6 7" key="1">
    <citation type="submission" date="2024-06" db="EMBL/GenBank/DDBJ databases">
        <title>A chromosome-level genome assembly of beet webworm, Loxostege sticticalis.</title>
        <authorList>
            <person name="Zhang Y."/>
        </authorList>
    </citation>
    <scope>NUCLEOTIDE SEQUENCE [LARGE SCALE GENOMIC DNA]</scope>
    <source>
        <strain evidence="6">AQ028</strain>
        <tissue evidence="6">Male pupae</tissue>
    </source>
</reference>
<name>A0ABD0T0U5_LOXSC</name>
<gene>
    <name evidence="6" type="ORF">ABMA28_002370</name>
</gene>
<comment type="caution">
    <text evidence="6">The sequence shown here is derived from an EMBL/GenBank/DDBJ whole genome shotgun (WGS) entry which is preliminary data.</text>
</comment>
<dbReference type="Gene3D" id="2.60.40.640">
    <property type="match status" value="2"/>
</dbReference>
<protein>
    <recommendedName>
        <fullName evidence="8">Arrestin C-terminal-like domain-containing protein</fullName>
    </recommendedName>
</protein>
<dbReference type="SUPFAM" id="SSF81296">
    <property type="entry name" value="E set domains"/>
    <property type="match status" value="2"/>
</dbReference>
<evidence type="ECO:0000256" key="1">
    <source>
        <dbReference type="ARBA" id="ARBA00005298"/>
    </source>
</evidence>
<evidence type="ECO:0000259" key="4">
    <source>
        <dbReference type="Pfam" id="PF00339"/>
    </source>
</evidence>
<organism evidence="6 7">
    <name type="scientific">Loxostege sticticalis</name>
    <name type="common">Beet webworm moth</name>
    <dbReference type="NCBI Taxonomy" id="481309"/>
    <lineage>
        <taxon>Eukaryota</taxon>
        <taxon>Metazoa</taxon>
        <taxon>Ecdysozoa</taxon>
        <taxon>Arthropoda</taxon>
        <taxon>Hexapoda</taxon>
        <taxon>Insecta</taxon>
        <taxon>Pterygota</taxon>
        <taxon>Neoptera</taxon>
        <taxon>Endopterygota</taxon>
        <taxon>Lepidoptera</taxon>
        <taxon>Glossata</taxon>
        <taxon>Ditrysia</taxon>
        <taxon>Pyraloidea</taxon>
        <taxon>Crambidae</taxon>
        <taxon>Pyraustinae</taxon>
        <taxon>Loxostege</taxon>
    </lineage>
</organism>
<evidence type="ECO:0000256" key="3">
    <source>
        <dbReference type="SAM" id="MobiDB-lite"/>
    </source>
</evidence>
<dbReference type="InterPro" id="IPR011021">
    <property type="entry name" value="Arrestin-like_N"/>
</dbReference>
<dbReference type="Proteomes" id="UP001549921">
    <property type="component" value="Unassembled WGS sequence"/>
</dbReference>
<dbReference type="PANTHER" id="PTHR11188:SF176">
    <property type="entry name" value="ARRESTIN DOMAIN-CONTAINING PROTEIN 1"/>
    <property type="match status" value="1"/>
</dbReference>